<dbReference type="InterPro" id="IPR004588">
    <property type="entry name" value="IspG_bac-typ"/>
</dbReference>
<keyword evidence="3 7" id="KW-0560">Oxidoreductase</keyword>
<evidence type="ECO:0000256" key="5">
    <source>
        <dbReference type="ARBA" id="ARBA00023014"/>
    </source>
</evidence>
<comment type="function">
    <text evidence="7">Converts 2C-methyl-D-erythritol 2,4-cyclodiphosphate (ME-2,4cPP) into 1-hydroxy-2-methyl-2-(E)-butenyl 4-diphosphate.</text>
</comment>
<reference evidence="11 12" key="1">
    <citation type="submission" date="2016-11" db="EMBL/GenBank/DDBJ databases">
        <authorList>
            <person name="Jaros S."/>
            <person name="Januszkiewicz K."/>
            <person name="Wedrychowicz H."/>
        </authorList>
    </citation>
    <scope>NUCLEOTIDE SEQUENCE [LARGE SCALE GENOMIC DNA]</scope>
    <source>
        <strain evidence="11 12">CGMCC 1.10190</strain>
    </source>
</reference>
<gene>
    <name evidence="7" type="primary">ispG</name>
    <name evidence="11" type="ORF">SAMN04488135_101382</name>
</gene>
<dbReference type="HAMAP" id="MF_00159">
    <property type="entry name" value="IspG"/>
    <property type="match status" value="1"/>
</dbReference>
<sequence>MNDTPGSIPASHSLPVGAAGRRPTRSAIVSWGGKSVRIGGNAPVVVQSMTNTDTTDAVATAIQVKELAMAGSELVRITVNTPEAAREVPAIREQLDRMNIAVPLVGDFHYNGHKLLAQFPECAQALSKYRINPGNMGGGKKRDDNFAQMIEIACRYDKPVRIGVNWGSLDHELMARMMDDNSRRQQPWDAQAVMRDALVVSAISNAQRAEELGLPPDAIVLSCKVSHVQDLITVYRDLSLRCDYPLHLGLTEAGMGSKGIVASTAALSVLMQQGIGDTIRISLTPEPGGDRRREVIVAQEILQSMGLRAFTPMVVACPGCGRTSSTVFQELADSIQTYLREQMPVWKSRYPGVETMNVAVMGCVVNGPGESRHADIGISLPGTGEIPSAPVFVDGQRTVTLKGDGIAHEFQAIVEQYVERRYGAGHPDNYKGRG</sequence>
<comment type="cofactor">
    <cofactor evidence="7">
        <name>[4Fe-4S] cluster</name>
        <dbReference type="ChEBI" id="CHEBI:49883"/>
    </cofactor>
    <text evidence="7">Binds 1 [4Fe-4S] cluster.</text>
</comment>
<keyword evidence="6 7" id="KW-0414">Isoprene biosynthesis</keyword>
<dbReference type="Gene3D" id="3.30.413.10">
    <property type="entry name" value="Sulfite Reductase Hemoprotein, domain 1"/>
    <property type="match status" value="1"/>
</dbReference>
<evidence type="ECO:0000256" key="3">
    <source>
        <dbReference type="ARBA" id="ARBA00023002"/>
    </source>
</evidence>
<dbReference type="InterPro" id="IPR058578">
    <property type="entry name" value="IspG_TIM"/>
</dbReference>
<feature type="binding site" evidence="7">
    <location>
        <position position="320"/>
    </location>
    <ligand>
        <name>[4Fe-4S] cluster</name>
        <dbReference type="ChEBI" id="CHEBI:49883"/>
    </ligand>
</feature>
<keyword evidence="2 7" id="KW-0479">Metal-binding</keyword>
<dbReference type="GO" id="GO:0141197">
    <property type="term" value="F:4-hydroxy-3-methylbut-2-enyl-diphosphate synthase activity (flavodoxin)"/>
    <property type="evidence" value="ECO:0007669"/>
    <property type="project" value="UniProtKB-EC"/>
</dbReference>
<feature type="domain" description="IspG TIM-barrel" evidence="9">
    <location>
        <begin position="35"/>
        <end position="298"/>
    </location>
</feature>
<keyword evidence="4 7" id="KW-0408">Iron</keyword>
<dbReference type="GO" id="GO:0005506">
    <property type="term" value="F:iron ion binding"/>
    <property type="evidence" value="ECO:0007669"/>
    <property type="project" value="InterPro"/>
</dbReference>
<accession>A0A1M5N2W3</accession>
<dbReference type="Proteomes" id="UP000184226">
    <property type="component" value="Unassembled WGS sequence"/>
</dbReference>
<evidence type="ECO:0000256" key="2">
    <source>
        <dbReference type="ARBA" id="ARBA00022723"/>
    </source>
</evidence>
<dbReference type="FunFam" id="3.30.413.10:FF:000012">
    <property type="entry name" value="4-hydroxy-3-methylbut-2-en-1-yl diphosphate synthase (flavodoxin)"/>
    <property type="match status" value="1"/>
</dbReference>
<feature type="domain" description="IspG C-terminal" evidence="10">
    <location>
        <begin position="314"/>
        <end position="415"/>
    </location>
</feature>
<dbReference type="PIRSF" id="PIRSF004640">
    <property type="entry name" value="IspG"/>
    <property type="match status" value="1"/>
</dbReference>
<name>A0A1M5N2W3_9BURK</name>
<feature type="region of interest" description="Disordered" evidence="8">
    <location>
        <begin position="1"/>
        <end position="21"/>
    </location>
</feature>
<dbReference type="SUPFAM" id="SSF56014">
    <property type="entry name" value="Nitrite and sulphite reductase 4Fe-4S domain-like"/>
    <property type="match status" value="1"/>
</dbReference>
<dbReference type="PANTHER" id="PTHR30454">
    <property type="entry name" value="4-HYDROXY-3-METHYLBUT-2-EN-1-YL DIPHOSPHATE SYNTHASE"/>
    <property type="match status" value="1"/>
</dbReference>
<keyword evidence="5 7" id="KW-0411">Iron-sulfur</keyword>
<dbReference type="RefSeq" id="WP_073101374.1">
    <property type="nucleotide sequence ID" value="NZ_FQXE01000001.1"/>
</dbReference>
<evidence type="ECO:0000256" key="8">
    <source>
        <dbReference type="SAM" id="MobiDB-lite"/>
    </source>
</evidence>
<dbReference type="GO" id="GO:0046429">
    <property type="term" value="F:4-hydroxy-3-methylbut-2-en-1-yl diphosphate synthase activity (ferredoxin)"/>
    <property type="evidence" value="ECO:0007669"/>
    <property type="project" value="UniProtKB-UniRule"/>
</dbReference>
<dbReference type="GO" id="GO:0051539">
    <property type="term" value="F:4 iron, 4 sulfur cluster binding"/>
    <property type="evidence" value="ECO:0007669"/>
    <property type="project" value="UniProtKB-UniRule"/>
</dbReference>
<comment type="pathway">
    <text evidence="7">Isoprenoid biosynthesis; isopentenyl diphosphate biosynthesis via DXP pathway; isopentenyl diphosphate from 1-deoxy-D-xylulose 5-phosphate: step 5/6.</text>
</comment>
<dbReference type="AlphaFoldDB" id="A0A1M5N2W3"/>
<organism evidence="11 12">
    <name type="scientific">Pollutimonas bauzanensis</name>
    <dbReference type="NCBI Taxonomy" id="658167"/>
    <lineage>
        <taxon>Bacteria</taxon>
        <taxon>Pseudomonadati</taxon>
        <taxon>Pseudomonadota</taxon>
        <taxon>Betaproteobacteria</taxon>
        <taxon>Burkholderiales</taxon>
        <taxon>Alcaligenaceae</taxon>
        <taxon>Pollutimonas</taxon>
    </lineage>
</organism>
<proteinExistence type="inferred from homology"/>
<evidence type="ECO:0000256" key="6">
    <source>
        <dbReference type="ARBA" id="ARBA00023229"/>
    </source>
</evidence>
<dbReference type="GO" id="GO:0019288">
    <property type="term" value="P:isopentenyl diphosphate biosynthetic process, methylerythritol 4-phosphate pathway"/>
    <property type="evidence" value="ECO:0007669"/>
    <property type="project" value="UniProtKB-UniRule"/>
</dbReference>
<dbReference type="InterPro" id="IPR011005">
    <property type="entry name" value="Dihydropteroate_synth-like_sf"/>
</dbReference>
<dbReference type="Gene3D" id="3.20.20.20">
    <property type="entry name" value="Dihydropteroate synthase-like"/>
    <property type="match status" value="1"/>
</dbReference>
<evidence type="ECO:0000256" key="7">
    <source>
        <dbReference type="HAMAP-Rule" id="MF_00159"/>
    </source>
</evidence>
<comment type="similarity">
    <text evidence="7">Belongs to the IspG family.</text>
</comment>
<evidence type="ECO:0000313" key="12">
    <source>
        <dbReference type="Proteomes" id="UP000184226"/>
    </source>
</evidence>
<dbReference type="PANTHER" id="PTHR30454:SF0">
    <property type="entry name" value="4-HYDROXY-3-METHYLBUT-2-EN-1-YL DIPHOSPHATE SYNTHASE (FERREDOXIN), CHLOROPLASTIC"/>
    <property type="match status" value="1"/>
</dbReference>
<dbReference type="InterPro" id="IPR058579">
    <property type="entry name" value="IspG_C"/>
</dbReference>
<dbReference type="Pfam" id="PF04551">
    <property type="entry name" value="GcpE"/>
    <property type="match status" value="1"/>
</dbReference>
<keyword evidence="12" id="KW-1185">Reference proteome</keyword>
<dbReference type="EC" id="1.17.7.3" evidence="7"/>
<comment type="catalytic activity">
    <reaction evidence="7">
        <text>(2E)-4-hydroxy-3-methylbut-2-enyl diphosphate + oxidized [flavodoxin] + H2O + 2 H(+) = 2-C-methyl-D-erythritol 2,4-cyclic diphosphate + reduced [flavodoxin]</text>
        <dbReference type="Rhea" id="RHEA:43604"/>
        <dbReference type="Rhea" id="RHEA-COMP:10622"/>
        <dbReference type="Rhea" id="RHEA-COMP:10623"/>
        <dbReference type="ChEBI" id="CHEBI:15377"/>
        <dbReference type="ChEBI" id="CHEBI:15378"/>
        <dbReference type="ChEBI" id="CHEBI:57618"/>
        <dbReference type="ChEBI" id="CHEBI:58210"/>
        <dbReference type="ChEBI" id="CHEBI:58483"/>
        <dbReference type="ChEBI" id="CHEBI:128753"/>
        <dbReference type="EC" id="1.17.7.3"/>
    </reaction>
</comment>
<dbReference type="UniPathway" id="UPA00056">
    <property type="reaction ID" value="UER00096"/>
</dbReference>
<dbReference type="NCBIfam" id="TIGR00612">
    <property type="entry name" value="ispG_gcpE"/>
    <property type="match status" value="1"/>
</dbReference>
<evidence type="ECO:0000259" key="9">
    <source>
        <dbReference type="Pfam" id="PF04551"/>
    </source>
</evidence>
<dbReference type="GO" id="GO:0016114">
    <property type="term" value="P:terpenoid biosynthetic process"/>
    <property type="evidence" value="ECO:0007669"/>
    <property type="project" value="InterPro"/>
</dbReference>
<dbReference type="STRING" id="658167.SAMN04488135_101382"/>
<dbReference type="NCBIfam" id="NF001540">
    <property type="entry name" value="PRK00366.1"/>
    <property type="match status" value="1"/>
</dbReference>
<feature type="binding site" evidence="7">
    <location>
        <position position="317"/>
    </location>
    <ligand>
        <name>[4Fe-4S] cluster</name>
        <dbReference type="ChEBI" id="CHEBI:49883"/>
    </ligand>
</feature>
<dbReference type="InterPro" id="IPR045854">
    <property type="entry name" value="NO2/SO3_Rdtase_4Fe4S_sf"/>
</dbReference>
<keyword evidence="1 7" id="KW-0004">4Fe-4S</keyword>
<feature type="binding site" evidence="7">
    <location>
        <position position="363"/>
    </location>
    <ligand>
        <name>[4Fe-4S] cluster</name>
        <dbReference type="ChEBI" id="CHEBI:49883"/>
    </ligand>
</feature>
<evidence type="ECO:0000313" key="11">
    <source>
        <dbReference type="EMBL" id="SHG83333.1"/>
    </source>
</evidence>
<feature type="binding site" evidence="7">
    <location>
        <position position="370"/>
    </location>
    <ligand>
        <name>[4Fe-4S] cluster</name>
        <dbReference type="ChEBI" id="CHEBI:49883"/>
    </ligand>
</feature>
<protein>
    <recommendedName>
        <fullName evidence="7">4-hydroxy-3-methylbut-2-en-1-yl diphosphate synthase (flavodoxin)</fullName>
        <ecNumber evidence="7">1.17.7.3</ecNumber>
    </recommendedName>
    <alternativeName>
        <fullName evidence="7">1-hydroxy-2-methyl-2-(E)-butenyl 4-diphosphate synthase</fullName>
    </alternativeName>
</protein>
<dbReference type="Pfam" id="PF26540">
    <property type="entry name" value="GcpE_C"/>
    <property type="match status" value="1"/>
</dbReference>
<evidence type="ECO:0000259" key="10">
    <source>
        <dbReference type="Pfam" id="PF26540"/>
    </source>
</evidence>
<dbReference type="OrthoDB" id="9803214at2"/>
<evidence type="ECO:0000256" key="1">
    <source>
        <dbReference type="ARBA" id="ARBA00022485"/>
    </source>
</evidence>
<evidence type="ECO:0000256" key="4">
    <source>
        <dbReference type="ARBA" id="ARBA00023004"/>
    </source>
</evidence>
<dbReference type="EMBL" id="FQXE01000001">
    <property type="protein sequence ID" value="SHG83333.1"/>
    <property type="molecule type" value="Genomic_DNA"/>
</dbReference>
<dbReference type="InterPro" id="IPR016425">
    <property type="entry name" value="IspG_bac"/>
</dbReference>